<dbReference type="RefSeq" id="WP_223466022.1">
    <property type="nucleotide sequence ID" value="NZ_JAFBIL020000001.1"/>
</dbReference>
<comment type="caution">
    <text evidence="2">The sequence shown here is derived from an EMBL/GenBank/DDBJ whole genome shotgun (WGS) entry which is preliminary data.</text>
</comment>
<dbReference type="InterPro" id="IPR037682">
    <property type="entry name" value="TonB_C"/>
</dbReference>
<evidence type="ECO:0000313" key="2">
    <source>
        <dbReference type="EMBL" id="MBZ2206459.1"/>
    </source>
</evidence>
<proteinExistence type="predicted"/>
<feature type="domain" description="TonB C-terminal" evidence="1">
    <location>
        <begin position="1"/>
        <end position="65"/>
    </location>
</feature>
<dbReference type="SUPFAM" id="SSF74653">
    <property type="entry name" value="TolA/TonB C-terminal domain"/>
    <property type="match status" value="1"/>
</dbReference>
<sequence>MVTVGIRAGGSVEKVAFLSSSGVPAIDHAIRKVIASQAPYGAFPPGLAREYDVIEFEVPGSLTLRFGFNNCRPYLSGPAVLPAVFVATTSTLTNGKTGSAYRN</sequence>
<reference evidence="2 3" key="2">
    <citation type="submission" date="2021-08" db="EMBL/GenBank/DDBJ databases">
        <title>Massilia sp. R798.</title>
        <authorList>
            <person name="Baek J.H."/>
            <person name="Jung H.S."/>
            <person name="Kim K.R."/>
            <person name="Jeon C.O."/>
        </authorList>
    </citation>
    <scope>NUCLEOTIDE SEQUENCE [LARGE SCALE GENOMIC DNA]</scope>
    <source>
        <strain evidence="2 3">R798</strain>
    </source>
</reference>
<dbReference type="Proteomes" id="UP000809349">
    <property type="component" value="Unassembled WGS sequence"/>
</dbReference>
<protein>
    <submittedName>
        <fullName evidence="2">TonB C-terminal domain-containing protein</fullName>
    </submittedName>
</protein>
<evidence type="ECO:0000259" key="1">
    <source>
        <dbReference type="PROSITE" id="PS52015"/>
    </source>
</evidence>
<name>A0ABS7SK19_9BURK</name>
<evidence type="ECO:0000313" key="3">
    <source>
        <dbReference type="Proteomes" id="UP000809349"/>
    </source>
</evidence>
<dbReference type="Pfam" id="PF13103">
    <property type="entry name" value="TonB_2"/>
    <property type="match status" value="1"/>
</dbReference>
<dbReference type="PROSITE" id="PS52015">
    <property type="entry name" value="TONB_CTD"/>
    <property type="match status" value="1"/>
</dbReference>
<reference evidence="2 3" key="1">
    <citation type="submission" date="2021-01" db="EMBL/GenBank/DDBJ databases">
        <authorList>
            <person name="Ruan W."/>
            <person name="Khan S.A."/>
            <person name="Jeon C.O."/>
        </authorList>
    </citation>
    <scope>NUCLEOTIDE SEQUENCE [LARGE SCALE GENOMIC DNA]</scope>
    <source>
        <strain evidence="2 3">R798</strain>
    </source>
</reference>
<accession>A0ABS7SK19</accession>
<dbReference type="Gene3D" id="3.30.1150.10">
    <property type="match status" value="1"/>
</dbReference>
<organism evidence="2 3">
    <name type="scientific">Massilia soli</name>
    <dbReference type="NCBI Taxonomy" id="2792854"/>
    <lineage>
        <taxon>Bacteria</taxon>
        <taxon>Pseudomonadati</taxon>
        <taxon>Pseudomonadota</taxon>
        <taxon>Betaproteobacteria</taxon>
        <taxon>Burkholderiales</taxon>
        <taxon>Oxalobacteraceae</taxon>
        <taxon>Telluria group</taxon>
        <taxon>Massilia</taxon>
    </lineage>
</organism>
<dbReference type="EMBL" id="JAFBIL020000001">
    <property type="protein sequence ID" value="MBZ2206459.1"/>
    <property type="molecule type" value="Genomic_DNA"/>
</dbReference>
<keyword evidence="3" id="KW-1185">Reference proteome</keyword>
<gene>
    <name evidence="2" type="ORF">I4X03_004205</name>
</gene>